<evidence type="ECO:0000313" key="3">
    <source>
        <dbReference type="Proteomes" id="UP000000702"/>
    </source>
</evidence>
<gene>
    <name evidence="2" type="ORF">TCIL3000_0_44310</name>
</gene>
<organism evidence="2 3">
    <name type="scientific">Trypanosoma congolense (strain IL3000)</name>
    <dbReference type="NCBI Taxonomy" id="1068625"/>
    <lineage>
        <taxon>Eukaryota</taxon>
        <taxon>Discoba</taxon>
        <taxon>Euglenozoa</taxon>
        <taxon>Kinetoplastea</taxon>
        <taxon>Metakinetoplastina</taxon>
        <taxon>Trypanosomatida</taxon>
        <taxon>Trypanosomatidae</taxon>
        <taxon>Trypanosoma</taxon>
        <taxon>Nannomonas</taxon>
    </lineage>
</organism>
<comment type="caution">
    <text evidence="2">The sequence shown here is derived from an EMBL/GenBank/DDBJ whole genome shotgun (WGS) entry which is preliminary data.</text>
</comment>
<reference evidence="2 3" key="2">
    <citation type="journal article" date="2012" name="Proc. Natl. Acad. Sci. U.S.A.">
        <title>Antigenic diversity is generated by distinct evolutionary mechanisms in African trypanosome species.</title>
        <authorList>
            <person name="Jackson A.P."/>
            <person name="Berry A."/>
            <person name="Aslett M."/>
            <person name="Allison H.C."/>
            <person name="Burton P."/>
            <person name="Vavrova-Anderson J."/>
            <person name="Brown R."/>
            <person name="Browne H."/>
            <person name="Corton N."/>
            <person name="Hauser H."/>
            <person name="Gamble J."/>
            <person name="Gilderthorp R."/>
            <person name="Marcello L."/>
            <person name="McQuillan J."/>
            <person name="Otto T.D."/>
            <person name="Quail M.A."/>
            <person name="Sanders M.J."/>
            <person name="van Tonder A."/>
            <person name="Ginger M.L."/>
            <person name="Field M.C."/>
            <person name="Barry J.D."/>
            <person name="Hertz-Fowler C."/>
            <person name="Berriman M."/>
        </authorList>
    </citation>
    <scope>NUCLEOTIDE SEQUENCE [LARGE SCALE GENOMIC DNA]</scope>
    <source>
        <strain evidence="2 3">IL3000</strain>
    </source>
</reference>
<reference evidence="3" key="1">
    <citation type="submission" date="2011-07" db="EMBL/GenBank/DDBJ databases">
        <title>Divergent evolution of antigenic variation in African trypanosomes.</title>
        <authorList>
            <person name="Jackson A.P."/>
            <person name="Berry A."/>
            <person name="Allison H.C."/>
            <person name="Burton P."/>
            <person name="Anderson J."/>
            <person name="Aslett M."/>
            <person name="Brown R."/>
            <person name="Corton N."/>
            <person name="Harris D."/>
            <person name="Hauser H."/>
            <person name="Gamble J."/>
            <person name="Gilderthorp R."/>
            <person name="McQuillan J."/>
            <person name="Quail M.A."/>
            <person name="Sanders M."/>
            <person name="Van Tonder A."/>
            <person name="Ginger M.L."/>
            <person name="Donelson J.E."/>
            <person name="Field M.C."/>
            <person name="Barry J.D."/>
            <person name="Berriman M."/>
            <person name="Hertz-Fowler C."/>
        </authorList>
    </citation>
    <scope>NUCLEOTIDE SEQUENCE [LARGE SCALE GENOMIC DNA]</scope>
    <source>
        <strain evidence="3">IL3000</strain>
    </source>
</reference>
<feature type="chain" id="PRO_5003390021" evidence="1">
    <location>
        <begin position="22"/>
        <end position="203"/>
    </location>
</feature>
<dbReference type="OMA" id="ESYHHIS"/>
<accession>F9W908</accession>
<proteinExistence type="predicted"/>
<dbReference type="AlphaFoldDB" id="F9W908"/>
<dbReference type="VEuPathDB" id="TriTrypDB:TcIL3000_0_44310"/>
<dbReference type="Proteomes" id="UP000000702">
    <property type="component" value="Unassembled WGS sequence"/>
</dbReference>
<name>F9W908_TRYCI</name>
<keyword evidence="3" id="KW-1185">Reference proteome</keyword>
<evidence type="ECO:0000256" key="1">
    <source>
        <dbReference type="SAM" id="SignalP"/>
    </source>
</evidence>
<sequence>MGPGSRFALLFLALMVCGVWTGNGLTMLFKARYCVGLKVAYARLNVRLLNVWKSVEYSLEKAVSAKQRCGKILKFLGNEDKLDVVNIGKAKRVEESYHHISAIEHRIAILEKSVHNSFNKVLDFCDNSRVIGKFSLKLMFALKIGYREANGSVLDAEALSITAQKRSAEAHEENCSSEHFWEVLDDPDDDQHLVNGSEVTVGQ</sequence>
<feature type="signal peptide" evidence="1">
    <location>
        <begin position="1"/>
        <end position="21"/>
    </location>
</feature>
<keyword evidence="1" id="KW-0732">Signal</keyword>
<protein>
    <submittedName>
        <fullName evidence="2">Putative cell surface-expressed gene family</fullName>
    </submittedName>
</protein>
<dbReference type="EMBL" id="CAEQ01001252">
    <property type="protein sequence ID" value="CCD13697.1"/>
    <property type="molecule type" value="Genomic_DNA"/>
</dbReference>
<evidence type="ECO:0000313" key="2">
    <source>
        <dbReference type="EMBL" id="CCD13697.1"/>
    </source>
</evidence>